<feature type="repeat" description="TPR" evidence="3">
    <location>
        <begin position="170"/>
        <end position="203"/>
    </location>
</feature>
<evidence type="ECO:0000256" key="1">
    <source>
        <dbReference type="ARBA" id="ARBA00022737"/>
    </source>
</evidence>
<dbReference type="AlphaFoldDB" id="A0A9D1V0B2"/>
<evidence type="ECO:0000313" key="5">
    <source>
        <dbReference type="Proteomes" id="UP000824202"/>
    </source>
</evidence>
<dbReference type="Pfam" id="PF13414">
    <property type="entry name" value="TPR_11"/>
    <property type="match status" value="1"/>
</dbReference>
<dbReference type="InterPro" id="IPR019734">
    <property type="entry name" value="TPR_rpt"/>
</dbReference>
<dbReference type="Pfam" id="PF13432">
    <property type="entry name" value="TPR_16"/>
    <property type="match status" value="1"/>
</dbReference>
<dbReference type="Proteomes" id="UP000824202">
    <property type="component" value="Unassembled WGS sequence"/>
</dbReference>
<dbReference type="Gene3D" id="1.25.40.10">
    <property type="entry name" value="Tetratricopeptide repeat domain"/>
    <property type="match status" value="3"/>
</dbReference>
<sequence length="248" mass="28214">MKYAIVPILIMCLTACHVKTKQANKRGLEYMKQNRYEQAVAEFNDILQEDAYWLPAYYNRAIALANTQQYKKALEDFNYVLAHYPDHADAYFNRGIVYENLGLYANAIQDYTETIRLRPGFIQAYHYRGIARFRMLDLDGALQDYNRALELGRNLQIDLSAAKALGLNSSALYFNRGAVFQKKGDYESAIADYTETIRIDPSSAKAYYNRGIAKLSLSQGQEAASDLEIASRLGYEPAKQALAKYFGD</sequence>
<feature type="repeat" description="TPR" evidence="3">
    <location>
        <begin position="54"/>
        <end position="87"/>
    </location>
</feature>
<protein>
    <submittedName>
        <fullName evidence="4">Tetratricopeptide repeat protein</fullName>
    </submittedName>
</protein>
<keyword evidence="2 3" id="KW-0802">TPR repeat</keyword>
<dbReference type="PANTHER" id="PTHR44858">
    <property type="entry name" value="TETRATRICOPEPTIDE REPEAT PROTEIN 6"/>
    <property type="match status" value="1"/>
</dbReference>
<comment type="caution">
    <text evidence="4">The sequence shown here is derived from an EMBL/GenBank/DDBJ whole genome shotgun (WGS) entry which is preliminary data.</text>
</comment>
<organism evidence="4 5">
    <name type="scientific">Candidatus Odoribacter faecigallinarum</name>
    <dbReference type="NCBI Taxonomy" id="2838706"/>
    <lineage>
        <taxon>Bacteria</taxon>
        <taxon>Pseudomonadati</taxon>
        <taxon>Bacteroidota</taxon>
        <taxon>Bacteroidia</taxon>
        <taxon>Bacteroidales</taxon>
        <taxon>Odoribacteraceae</taxon>
        <taxon>Odoribacter</taxon>
    </lineage>
</organism>
<accession>A0A9D1V0B2</accession>
<feature type="repeat" description="TPR" evidence="3">
    <location>
        <begin position="88"/>
        <end position="121"/>
    </location>
</feature>
<dbReference type="InterPro" id="IPR011990">
    <property type="entry name" value="TPR-like_helical_dom_sf"/>
</dbReference>
<name>A0A9D1V0B2_9BACT</name>
<evidence type="ECO:0000256" key="2">
    <source>
        <dbReference type="ARBA" id="ARBA00022803"/>
    </source>
</evidence>
<evidence type="ECO:0000256" key="3">
    <source>
        <dbReference type="PROSITE-ProRule" id="PRU00339"/>
    </source>
</evidence>
<dbReference type="InterPro" id="IPR050498">
    <property type="entry name" value="Ycf3"/>
</dbReference>
<dbReference type="EMBL" id="DXFT01000126">
    <property type="protein sequence ID" value="HIX03778.1"/>
    <property type="molecule type" value="Genomic_DNA"/>
</dbReference>
<dbReference type="SUPFAM" id="SSF48452">
    <property type="entry name" value="TPR-like"/>
    <property type="match status" value="1"/>
</dbReference>
<feature type="repeat" description="TPR" evidence="3">
    <location>
        <begin position="122"/>
        <end position="155"/>
    </location>
</feature>
<reference evidence="4" key="1">
    <citation type="journal article" date="2021" name="PeerJ">
        <title>Extensive microbial diversity within the chicken gut microbiome revealed by metagenomics and culture.</title>
        <authorList>
            <person name="Gilroy R."/>
            <person name="Ravi A."/>
            <person name="Getino M."/>
            <person name="Pursley I."/>
            <person name="Horton D.L."/>
            <person name="Alikhan N.F."/>
            <person name="Baker D."/>
            <person name="Gharbi K."/>
            <person name="Hall N."/>
            <person name="Watson M."/>
            <person name="Adriaenssens E.M."/>
            <person name="Foster-Nyarko E."/>
            <person name="Jarju S."/>
            <person name="Secka A."/>
            <person name="Antonio M."/>
            <person name="Oren A."/>
            <person name="Chaudhuri R.R."/>
            <person name="La Ragione R."/>
            <person name="Hildebrand F."/>
            <person name="Pallen M.J."/>
        </authorList>
    </citation>
    <scope>NUCLEOTIDE SEQUENCE</scope>
    <source>
        <strain evidence="4">23274</strain>
    </source>
</reference>
<keyword evidence="1" id="KW-0677">Repeat</keyword>
<gene>
    <name evidence="4" type="ORF">H9863_06640</name>
</gene>
<dbReference type="SMART" id="SM00028">
    <property type="entry name" value="TPR"/>
    <property type="match status" value="6"/>
</dbReference>
<reference evidence="4" key="2">
    <citation type="submission" date="2021-04" db="EMBL/GenBank/DDBJ databases">
        <authorList>
            <person name="Gilroy R."/>
        </authorList>
    </citation>
    <scope>NUCLEOTIDE SEQUENCE</scope>
    <source>
        <strain evidence="4">23274</strain>
    </source>
</reference>
<proteinExistence type="predicted"/>
<dbReference type="PROSITE" id="PS50293">
    <property type="entry name" value="TPR_REGION"/>
    <property type="match status" value="2"/>
</dbReference>
<evidence type="ECO:0000313" key="4">
    <source>
        <dbReference type="EMBL" id="HIX03778.1"/>
    </source>
</evidence>
<dbReference type="PROSITE" id="PS50005">
    <property type="entry name" value="TPR"/>
    <property type="match status" value="4"/>
</dbReference>
<dbReference type="PANTHER" id="PTHR44858:SF1">
    <property type="entry name" value="UDP-N-ACETYLGLUCOSAMINE--PEPTIDE N-ACETYLGLUCOSAMINYLTRANSFERASE SPINDLY-RELATED"/>
    <property type="match status" value="1"/>
</dbReference>